<dbReference type="GO" id="GO:0070593">
    <property type="term" value="P:dendrite self-avoidance"/>
    <property type="evidence" value="ECO:0007669"/>
    <property type="project" value="TreeGrafter"/>
</dbReference>
<dbReference type="Gene3D" id="2.60.40.10">
    <property type="entry name" value="Immunoglobulins"/>
    <property type="match status" value="6"/>
</dbReference>
<dbReference type="Proteomes" id="UP000053268">
    <property type="component" value="Unassembled WGS sequence"/>
</dbReference>
<dbReference type="InterPro" id="IPR003961">
    <property type="entry name" value="FN3_dom"/>
</dbReference>
<dbReference type="PROSITE" id="PS50853">
    <property type="entry name" value="FN3"/>
    <property type="match status" value="2"/>
</dbReference>
<dbReference type="STRING" id="66420.A0A0N0PF87"/>
<dbReference type="SMART" id="SM00409">
    <property type="entry name" value="IG"/>
    <property type="match status" value="4"/>
</dbReference>
<dbReference type="EMBL" id="LADI01003394">
    <property type="protein sequence ID" value="KPJ20582.1"/>
    <property type="molecule type" value="Genomic_DNA"/>
</dbReference>
<dbReference type="SUPFAM" id="SSF48726">
    <property type="entry name" value="Immunoglobulin"/>
    <property type="match status" value="4"/>
</dbReference>
<dbReference type="InterPro" id="IPR003598">
    <property type="entry name" value="Ig_sub2"/>
</dbReference>
<dbReference type="CDD" id="cd00063">
    <property type="entry name" value="FN3"/>
    <property type="match status" value="2"/>
</dbReference>
<dbReference type="GO" id="GO:0030424">
    <property type="term" value="C:axon"/>
    <property type="evidence" value="ECO:0007669"/>
    <property type="project" value="TreeGrafter"/>
</dbReference>
<feature type="domain" description="Ig-like" evidence="5">
    <location>
        <begin position="198"/>
        <end position="279"/>
    </location>
</feature>
<feature type="region of interest" description="Disordered" evidence="4">
    <location>
        <begin position="460"/>
        <end position="479"/>
    </location>
</feature>
<dbReference type="SUPFAM" id="SSF49265">
    <property type="entry name" value="Fibronectin type III"/>
    <property type="match status" value="1"/>
</dbReference>
<name>A0A0N0PF87_PAPXU</name>
<dbReference type="InterPro" id="IPR013783">
    <property type="entry name" value="Ig-like_fold"/>
</dbReference>
<dbReference type="GO" id="GO:0007156">
    <property type="term" value="P:homophilic cell adhesion via plasma membrane adhesion molecules"/>
    <property type="evidence" value="ECO:0007669"/>
    <property type="project" value="TreeGrafter"/>
</dbReference>
<dbReference type="AlphaFoldDB" id="A0A0N0PF87"/>
<dbReference type="GO" id="GO:0005886">
    <property type="term" value="C:plasma membrane"/>
    <property type="evidence" value="ECO:0007669"/>
    <property type="project" value="TreeGrafter"/>
</dbReference>
<dbReference type="InterPro" id="IPR007110">
    <property type="entry name" value="Ig-like_dom"/>
</dbReference>
<dbReference type="GO" id="GO:0098632">
    <property type="term" value="F:cell-cell adhesion mediator activity"/>
    <property type="evidence" value="ECO:0007669"/>
    <property type="project" value="TreeGrafter"/>
</dbReference>
<dbReference type="InterPro" id="IPR036116">
    <property type="entry name" value="FN3_sf"/>
</dbReference>
<keyword evidence="2" id="KW-1015">Disulfide bond</keyword>
<gene>
    <name evidence="7" type="ORF">RR46_00327</name>
</gene>
<accession>A0A0N0PF87</accession>
<dbReference type="InterPro" id="IPR003599">
    <property type="entry name" value="Ig_sub"/>
</dbReference>
<dbReference type="Pfam" id="PF07679">
    <property type="entry name" value="I-set"/>
    <property type="match status" value="4"/>
</dbReference>
<sequence>VAQNRAPRIKEHPSNTVSGRSEPATLRCVVEGRPKPAVQWYKDGSPVPPADDGHRVLLEDGLLFLKVNRGKKDSDEGLYWCVARNIAGEAVSHNATLNVAVLRDEFKAEPRDVHVAAGEPAVLECSAPRGIPEPSVHWMKDGQTYDVEVNGRVTITETGSLKILETLPTDSGLFRCVASNVAGERQSRAAALIVLRRPHFVVKPNNVTALVGQDVEFNCQSYDSSVSITWVKEDGVLPKHASIHRGLLRLEHVSATDAGVYSCRADSAAGSSTASASLTVYSLPHFIQIPSNLTAWEGDVVSIPCEAKGLPTPTTFWILQGTEDVLLFPECTKSNSSLLYLDGAKPEHAGRVICVAVNAAGSVTQEAHLNVLKKDVDAFSQHVGQESGDGYEYEAQMTEYELVQARKYLKQNVLKLRRVETLSSTSLKVVWDVLTDYNEYLEGVKIWYNGTSLNWRNSSSDDVTMNSSQSDTSCSNGSLTNVDNSGSSSYVLSGLASYTQYDVFVMPFYKTLLGKPSNSMTGYTDEDLPSLPPQSVTASVINATSARIRWEPPPANTWNGELTGYLCTHSHYEWAYQMKLTGQVIETLNPIVGQSIVTAQQCLLNKDTIWLRERPVFSPPNEAPLDVGNCHQTLLQGGQSTNILNVEPEYCLPQNSIQGLDASSVDRMKRGPPEPYASNAIYTELNFKDNNEIGDLRNCPERRSHNNSIVRSCNGSIQYSNGECSTCCHSTSSRSTKDYRELRHENVHNEINVIEDDCASCHTNRSGSRSRQDKSKVCPANDLEYDYPQWHWLGRENSFKIPIQSGRHSNVARSEQGCQINLSDILPPPPYEKRLFPLDGR</sequence>
<feature type="non-terminal residue" evidence="7">
    <location>
        <position position="1"/>
    </location>
</feature>
<dbReference type="PANTHER" id="PTHR10075:SF101">
    <property type="entry name" value="ZWEI IG DOMAIN PROTEIN ZIG-3"/>
    <property type="match status" value="1"/>
</dbReference>
<evidence type="ECO:0000313" key="7">
    <source>
        <dbReference type="EMBL" id="KPJ20582.1"/>
    </source>
</evidence>
<evidence type="ECO:0000256" key="3">
    <source>
        <dbReference type="ARBA" id="ARBA00023319"/>
    </source>
</evidence>
<feature type="domain" description="Ig-like" evidence="5">
    <location>
        <begin position="104"/>
        <end position="193"/>
    </location>
</feature>
<keyword evidence="1" id="KW-0677">Repeat</keyword>
<dbReference type="FunFam" id="2.60.40.10:FF:000189">
    <property type="entry name" value="Neogenin isoform 3"/>
    <property type="match status" value="2"/>
</dbReference>
<keyword evidence="3" id="KW-0393">Immunoglobulin domain</keyword>
<evidence type="ECO:0000259" key="6">
    <source>
        <dbReference type="PROSITE" id="PS50853"/>
    </source>
</evidence>
<evidence type="ECO:0000256" key="1">
    <source>
        <dbReference type="ARBA" id="ARBA00022737"/>
    </source>
</evidence>
<comment type="caution">
    <text evidence="7">The sequence shown here is derived from an EMBL/GenBank/DDBJ whole genome shotgun (WGS) entry which is preliminary data.</text>
</comment>
<feature type="domain" description="Ig-like" evidence="5">
    <location>
        <begin position="7"/>
        <end position="98"/>
    </location>
</feature>
<evidence type="ECO:0000313" key="8">
    <source>
        <dbReference type="Proteomes" id="UP000053268"/>
    </source>
</evidence>
<dbReference type="PANTHER" id="PTHR10075">
    <property type="entry name" value="BASIGIN RELATED"/>
    <property type="match status" value="1"/>
</dbReference>
<dbReference type="InterPro" id="IPR013098">
    <property type="entry name" value="Ig_I-set"/>
</dbReference>
<organism evidence="7 8">
    <name type="scientific">Papilio xuthus</name>
    <name type="common">Asian swallowtail butterfly</name>
    <dbReference type="NCBI Taxonomy" id="66420"/>
    <lineage>
        <taxon>Eukaryota</taxon>
        <taxon>Metazoa</taxon>
        <taxon>Ecdysozoa</taxon>
        <taxon>Arthropoda</taxon>
        <taxon>Hexapoda</taxon>
        <taxon>Insecta</taxon>
        <taxon>Pterygota</taxon>
        <taxon>Neoptera</taxon>
        <taxon>Endopterygota</taxon>
        <taxon>Lepidoptera</taxon>
        <taxon>Glossata</taxon>
        <taxon>Ditrysia</taxon>
        <taxon>Papilionoidea</taxon>
        <taxon>Papilionidae</taxon>
        <taxon>Papilioninae</taxon>
        <taxon>Papilio</taxon>
    </lineage>
</organism>
<evidence type="ECO:0000256" key="2">
    <source>
        <dbReference type="ARBA" id="ARBA00023157"/>
    </source>
</evidence>
<dbReference type="PROSITE" id="PS50835">
    <property type="entry name" value="IG_LIKE"/>
    <property type="match status" value="4"/>
</dbReference>
<reference evidence="7 8" key="1">
    <citation type="journal article" date="2015" name="Nat. Commun.">
        <title>Outbred genome sequencing and CRISPR/Cas9 gene editing in butterflies.</title>
        <authorList>
            <person name="Li X."/>
            <person name="Fan D."/>
            <person name="Zhang W."/>
            <person name="Liu G."/>
            <person name="Zhang L."/>
            <person name="Zhao L."/>
            <person name="Fang X."/>
            <person name="Chen L."/>
            <person name="Dong Y."/>
            <person name="Chen Y."/>
            <person name="Ding Y."/>
            <person name="Zhao R."/>
            <person name="Feng M."/>
            <person name="Zhu Y."/>
            <person name="Feng Y."/>
            <person name="Jiang X."/>
            <person name="Zhu D."/>
            <person name="Xiang H."/>
            <person name="Feng X."/>
            <person name="Li S."/>
            <person name="Wang J."/>
            <person name="Zhang G."/>
            <person name="Kronforst M.R."/>
            <person name="Wang W."/>
        </authorList>
    </citation>
    <scope>NUCLEOTIDE SEQUENCE [LARGE SCALE GENOMIC DNA]</scope>
    <source>
        <strain evidence="7">Ya'a_city_454_Px</strain>
        <tissue evidence="7">Whole body</tissue>
    </source>
</reference>
<feature type="region of interest" description="Disordered" evidence="4">
    <location>
        <begin position="1"/>
        <end position="23"/>
    </location>
</feature>
<keyword evidence="8" id="KW-1185">Reference proteome</keyword>
<dbReference type="GO" id="GO:0007411">
    <property type="term" value="P:axon guidance"/>
    <property type="evidence" value="ECO:0007669"/>
    <property type="project" value="TreeGrafter"/>
</dbReference>
<feature type="domain" description="Fibronectin type-III" evidence="6">
    <location>
        <begin position="532"/>
        <end position="621"/>
    </location>
</feature>
<dbReference type="InterPro" id="IPR036179">
    <property type="entry name" value="Ig-like_dom_sf"/>
</dbReference>
<evidence type="ECO:0000259" key="5">
    <source>
        <dbReference type="PROSITE" id="PS50835"/>
    </source>
</evidence>
<proteinExistence type="predicted"/>
<evidence type="ECO:0000256" key="4">
    <source>
        <dbReference type="SAM" id="MobiDB-lite"/>
    </source>
</evidence>
<feature type="domain" description="Ig-like" evidence="5">
    <location>
        <begin position="284"/>
        <end position="370"/>
    </location>
</feature>
<dbReference type="SMART" id="SM00408">
    <property type="entry name" value="IGc2"/>
    <property type="match status" value="4"/>
</dbReference>
<protein>
    <submittedName>
        <fullName evidence="7">Roundabout-like 1</fullName>
    </submittedName>
</protein>
<feature type="domain" description="Fibronectin type-III" evidence="6">
    <location>
        <begin position="412"/>
        <end position="527"/>
    </location>
</feature>